<feature type="transmembrane region" description="Helical" evidence="1">
    <location>
        <begin position="7"/>
        <end position="27"/>
    </location>
</feature>
<accession>A0ABP9KWG7</accession>
<feature type="transmembrane region" description="Helical" evidence="1">
    <location>
        <begin position="39"/>
        <end position="59"/>
    </location>
</feature>
<protein>
    <submittedName>
        <fullName evidence="2">Uncharacterized protein</fullName>
    </submittedName>
</protein>
<proteinExistence type="predicted"/>
<comment type="caution">
    <text evidence="2">The sequence shown here is derived from an EMBL/GenBank/DDBJ whole genome shotgun (WGS) entry which is preliminary data.</text>
</comment>
<reference evidence="3" key="1">
    <citation type="journal article" date="2019" name="Int. J. Syst. Evol. Microbiol.">
        <title>The Global Catalogue of Microorganisms (GCM) 10K type strain sequencing project: providing services to taxonomists for standard genome sequencing and annotation.</title>
        <authorList>
            <consortium name="The Broad Institute Genomics Platform"/>
            <consortium name="The Broad Institute Genome Sequencing Center for Infectious Disease"/>
            <person name="Wu L."/>
            <person name="Ma J."/>
        </authorList>
    </citation>
    <scope>NUCLEOTIDE SEQUENCE [LARGE SCALE GENOMIC DNA]</scope>
    <source>
        <strain evidence="3">JCM 18015</strain>
    </source>
</reference>
<keyword evidence="3" id="KW-1185">Reference proteome</keyword>
<evidence type="ECO:0000256" key="1">
    <source>
        <dbReference type="SAM" id="Phobius"/>
    </source>
</evidence>
<keyword evidence="1" id="KW-0472">Membrane</keyword>
<evidence type="ECO:0000313" key="2">
    <source>
        <dbReference type="EMBL" id="GAA5065944.1"/>
    </source>
</evidence>
<name>A0ABP9KWG7_9RHOB</name>
<evidence type="ECO:0000313" key="3">
    <source>
        <dbReference type="Proteomes" id="UP001499910"/>
    </source>
</evidence>
<keyword evidence="1" id="KW-1133">Transmembrane helix</keyword>
<dbReference type="PROSITE" id="PS51257">
    <property type="entry name" value="PROKAR_LIPOPROTEIN"/>
    <property type="match status" value="1"/>
</dbReference>
<dbReference type="Proteomes" id="UP001499910">
    <property type="component" value="Unassembled WGS sequence"/>
</dbReference>
<sequence>MERFVKNFLCIVFPGMIGSFTSCILIIPPLMMRGLDFPSTLAVAVILAGAWSALFAIALRNRVLDQDAAARRIDAFPAE</sequence>
<organism evidence="2 3">
    <name type="scientific">[Roseibacterium] beibuensis</name>
    <dbReference type="NCBI Taxonomy" id="1193142"/>
    <lineage>
        <taxon>Bacteria</taxon>
        <taxon>Pseudomonadati</taxon>
        <taxon>Pseudomonadota</taxon>
        <taxon>Alphaproteobacteria</taxon>
        <taxon>Rhodobacterales</taxon>
        <taxon>Roseobacteraceae</taxon>
        <taxon>Roseicyclus</taxon>
    </lineage>
</organism>
<dbReference type="RefSeq" id="WP_259546948.1">
    <property type="nucleotide sequence ID" value="NZ_BAABHW010000001.1"/>
</dbReference>
<gene>
    <name evidence="2" type="ORF">GCM10023209_04020</name>
</gene>
<dbReference type="EMBL" id="BAABHW010000001">
    <property type="protein sequence ID" value="GAA5065944.1"/>
    <property type="molecule type" value="Genomic_DNA"/>
</dbReference>
<keyword evidence="1" id="KW-0812">Transmembrane</keyword>